<comment type="catalytic activity">
    <reaction evidence="12">
        <text>K(+)(in) + H(+)(in) = K(+)(out) + H(+)(out)</text>
        <dbReference type="Rhea" id="RHEA:28490"/>
        <dbReference type="ChEBI" id="CHEBI:15378"/>
        <dbReference type="ChEBI" id="CHEBI:29103"/>
    </reaction>
</comment>
<dbReference type="RefSeq" id="WP_371843177.1">
    <property type="nucleotide sequence ID" value="NZ_JBGMEL010000006.1"/>
</dbReference>
<evidence type="ECO:0000256" key="7">
    <source>
        <dbReference type="ARBA" id="ARBA00022847"/>
    </source>
</evidence>
<evidence type="ECO:0000256" key="10">
    <source>
        <dbReference type="ARBA" id="ARBA00023065"/>
    </source>
</evidence>
<evidence type="ECO:0000256" key="6">
    <source>
        <dbReference type="ARBA" id="ARBA00022692"/>
    </source>
</evidence>
<dbReference type="InterPro" id="IPR053951">
    <property type="entry name" value="K_trans_N"/>
</dbReference>
<dbReference type="InterPro" id="IPR053952">
    <property type="entry name" value="K_trans_C"/>
</dbReference>
<keyword evidence="8 12" id="KW-0630">Potassium</keyword>
<keyword evidence="4 12" id="KW-1003">Cell membrane</keyword>
<comment type="similarity">
    <text evidence="2 12">Belongs to the HAK/KUP transporter (TC 2.A.72) family.</text>
</comment>
<dbReference type="Proteomes" id="UP001569414">
    <property type="component" value="Unassembled WGS sequence"/>
</dbReference>
<keyword evidence="11 12" id="KW-0472">Membrane</keyword>
<evidence type="ECO:0000256" key="3">
    <source>
        <dbReference type="ARBA" id="ARBA00022448"/>
    </source>
</evidence>
<feature type="transmembrane region" description="Helical" evidence="12">
    <location>
        <begin position="427"/>
        <end position="444"/>
    </location>
</feature>
<feature type="transmembrane region" description="Helical" evidence="12">
    <location>
        <begin position="214"/>
        <end position="237"/>
    </location>
</feature>
<reference evidence="15 16" key="1">
    <citation type="submission" date="2024-08" db="EMBL/GenBank/DDBJ databases">
        <authorList>
            <person name="Ishaq N."/>
        </authorList>
    </citation>
    <scope>NUCLEOTIDE SEQUENCE [LARGE SCALE GENOMIC DNA]</scope>
    <source>
        <strain evidence="15 16">JCM 30400</strain>
    </source>
</reference>
<protein>
    <recommendedName>
        <fullName evidence="12">Probable potassium transport system protein Kup</fullName>
    </recommendedName>
</protein>
<name>A0ABV4NLX2_9GAMM</name>
<dbReference type="Pfam" id="PF22776">
    <property type="entry name" value="K_trans_C"/>
    <property type="match status" value="1"/>
</dbReference>
<feature type="transmembrane region" description="Helical" evidence="12">
    <location>
        <begin position="249"/>
        <end position="271"/>
    </location>
</feature>
<comment type="subcellular location">
    <subcellularLocation>
        <location evidence="12">Cell membrane</location>
        <topology evidence="12">Multi-pass membrane protein</topology>
    </subcellularLocation>
    <subcellularLocation>
        <location evidence="1">Membrane</location>
        <topology evidence="1">Multi-pass membrane protein</topology>
    </subcellularLocation>
</comment>
<sequence length="629" mass="69323">MKSTEKRRKGNWLLSLAALGVVFGDIGTSPLYAVKLIFHSRHGIPLTETNILGGISAIFWALTVIVTIKYITLIMRLDNRSEGGIMALMTLAMNATAGRKYLRGFVLTAGICGTALFFGDAVLTPAISVLSAVEGLEVGDKSHKALVIPIAIGVLIGLFFVQRYGTSTVGVLFGPVTTLWFLTLLAIGVSSIVSNPQVLQAIYPIHAVNFLTNHGLGSFMVLGAVLLVFTGAEALYTDMGHFGRTPIRMAWLGLVFPALFLNYMGQGALLISDPSAVDNPFYRMFPSWGLYPVIVLATMATVIASQACITGSFSLAKQAMQLGFLPRLSLQHTSAHLEGQIFMPGVNRLLMFLVIGAVVGFGSSTNLASAYGVSVSGAMLLSTCLAAVVYRVQLKYNLLLCITIAIFFICIDLSFFSSSLLKISHGGWFPLGLGAIACLLMFTWRDGKEALALQLQRQEFKLEPYLTALLKKNPTRVPGTAVFLTSRQLYAPHALIYNLKHNKVLHENLLFITVSFVNAPRVMPGNRYILSKIRGNGLYLLLRYGYMEQPDIWKVLKRLHLKHELDIDPNRASYFLTRQTIVATKQEDSRMFLWRERLFAAMFRNASSAVEYYRIPVSRVIVMGEKIRI</sequence>
<evidence type="ECO:0000256" key="12">
    <source>
        <dbReference type="HAMAP-Rule" id="MF_01522"/>
    </source>
</evidence>
<dbReference type="HAMAP" id="MF_01522">
    <property type="entry name" value="Kup"/>
    <property type="match status" value="1"/>
</dbReference>
<evidence type="ECO:0000256" key="9">
    <source>
        <dbReference type="ARBA" id="ARBA00022989"/>
    </source>
</evidence>
<keyword evidence="10 12" id="KW-0406">Ion transport</keyword>
<keyword evidence="16" id="KW-1185">Reference proteome</keyword>
<comment type="function">
    <text evidence="12">Transport of potassium into the cell. Likely operates as a K(+):H(+) symporter.</text>
</comment>
<feature type="transmembrane region" description="Helical" evidence="12">
    <location>
        <begin position="397"/>
        <end position="421"/>
    </location>
</feature>
<feature type="transmembrane region" description="Helical" evidence="12">
    <location>
        <begin position="291"/>
        <end position="316"/>
    </location>
</feature>
<dbReference type="InterPro" id="IPR003855">
    <property type="entry name" value="K+_transporter"/>
</dbReference>
<evidence type="ECO:0000256" key="8">
    <source>
        <dbReference type="ARBA" id="ARBA00022958"/>
    </source>
</evidence>
<accession>A0ABV4NLX2</accession>
<dbReference type="PANTHER" id="PTHR30540">
    <property type="entry name" value="OSMOTIC STRESS POTASSIUM TRANSPORTER"/>
    <property type="match status" value="1"/>
</dbReference>
<feature type="domain" description="K+ potassium transporter C-terminal" evidence="14">
    <location>
        <begin position="478"/>
        <end position="629"/>
    </location>
</feature>
<organism evidence="15 16">
    <name type="scientific">Microbulbifer echini</name>
    <dbReference type="NCBI Taxonomy" id="1529067"/>
    <lineage>
        <taxon>Bacteria</taxon>
        <taxon>Pseudomonadati</taxon>
        <taxon>Pseudomonadota</taxon>
        <taxon>Gammaproteobacteria</taxon>
        <taxon>Cellvibrionales</taxon>
        <taxon>Microbulbiferaceae</taxon>
        <taxon>Microbulbifer</taxon>
    </lineage>
</organism>
<feature type="transmembrane region" description="Helical" evidence="12">
    <location>
        <begin position="337"/>
        <end position="362"/>
    </location>
</feature>
<evidence type="ECO:0000259" key="13">
    <source>
        <dbReference type="Pfam" id="PF02705"/>
    </source>
</evidence>
<feature type="transmembrane region" description="Helical" evidence="12">
    <location>
        <begin position="368"/>
        <end position="390"/>
    </location>
</feature>
<evidence type="ECO:0000256" key="2">
    <source>
        <dbReference type="ARBA" id="ARBA00007019"/>
    </source>
</evidence>
<feature type="transmembrane region" description="Helical" evidence="12">
    <location>
        <begin position="143"/>
        <end position="161"/>
    </location>
</feature>
<keyword evidence="9 12" id="KW-1133">Transmembrane helix</keyword>
<dbReference type="InterPro" id="IPR023051">
    <property type="entry name" value="Kup"/>
</dbReference>
<proteinExistence type="inferred from homology"/>
<evidence type="ECO:0000256" key="5">
    <source>
        <dbReference type="ARBA" id="ARBA00022538"/>
    </source>
</evidence>
<dbReference type="Pfam" id="PF02705">
    <property type="entry name" value="K_trans"/>
    <property type="match status" value="1"/>
</dbReference>
<feature type="transmembrane region" description="Helical" evidence="12">
    <location>
        <begin position="49"/>
        <end position="71"/>
    </location>
</feature>
<keyword evidence="6 12" id="KW-0812">Transmembrane</keyword>
<evidence type="ECO:0000313" key="16">
    <source>
        <dbReference type="Proteomes" id="UP001569414"/>
    </source>
</evidence>
<keyword evidence="7 12" id="KW-0769">Symport</keyword>
<evidence type="ECO:0000256" key="1">
    <source>
        <dbReference type="ARBA" id="ARBA00004141"/>
    </source>
</evidence>
<keyword evidence="3 12" id="KW-0813">Transport</keyword>
<evidence type="ECO:0000313" key="15">
    <source>
        <dbReference type="EMBL" id="MFA0790408.1"/>
    </source>
</evidence>
<feature type="domain" description="K+ potassium transporter integral membrane" evidence="13">
    <location>
        <begin position="15"/>
        <end position="466"/>
    </location>
</feature>
<dbReference type="PANTHER" id="PTHR30540:SF79">
    <property type="entry name" value="LOW AFFINITY POTASSIUM TRANSPORT SYSTEM PROTEIN KUP"/>
    <property type="match status" value="1"/>
</dbReference>
<evidence type="ECO:0000256" key="11">
    <source>
        <dbReference type="ARBA" id="ARBA00023136"/>
    </source>
</evidence>
<keyword evidence="5 12" id="KW-0633">Potassium transport</keyword>
<dbReference type="EMBL" id="JBGMEL010000006">
    <property type="protein sequence ID" value="MFA0790408.1"/>
    <property type="molecule type" value="Genomic_DNA"/>
</dbReference>
<feature type="transmembrane region" description="Helical" evidence="12">
    <location>
        <begin position="101"/>
        <end position="123"/>
    </location>
</feature>
<evidence type="ECO:0000256" key="4">
    <source>
        <dbReference type="ARBA" id="ARBA00022475"/>
    </source>
</evidence>
<gene>
    <name evidence="12" type="primary">kup</name>
    <name evidence="15" type="ORF">ACCI51_07600</name>
</gene>
<comment type="caution">
    <text evidence="15">The sequence shown here is derived from an EMBL/GenBank/DDBJ whole genome shotgun (WGS) entry which is preliminary data.</text>
</comment>
<feature type="transmembrane region" description="Helical" evidence="12">
    <location>
        <begin position="168"/>
        <end position="194"/>
    </location>
</feature>
<evidence type="ECO:0000259" key="14">
    <source>
        <dbReference type="Pfam" id="PF22776"/>
    </source>
</evidence>